<keyword evidence="2 5" id="KW-0812">Transmembrane</keyword>
<protein>
    <submittedName>
        <fullName evidence="7">TM2 domain protein</fullName>
    </submittedName>
</protein>
<dbReference type="Proteomes" id="UP000070355">
    <property type="component" value="Unassembled WGS sequence"/>
</dbReference>
<feature type="domain" description="TM2" evidence="6">
    <location>
        <begin position="20"/>
        <end position="68"/>
    </location>
</feature>
<dbReference type="Pfam" id="PF05154">
    <property type="entry name" value="TM2"/>
    <property type="match status" value="1"/>
</dbReference>
<evidence type="ECO:0000259" key="6">
    <source>
        <dbReference type="Pfam" id="PF05154"/>
    </source>
</evidence>
<keyword evidence="4 5" id="KW-0472">Membrane</keyword>
<dbReference type="STRING" id="1379.HMPREF3186_00630"/>
<sequence>MTKYYYDPTNNRGYIPGRYVNKVVFLLITFFLGHFGIQYFYIGKNFKGILCLLFCWTFIPSIIAFFTFVITLFKPTNEHGDIFIHY</sequence>
<feature type="transmembrane region" description="Helical" evidence="5">
    <location>
        <begin position="49"/>
        <end position="73"/>
    </location>
</feature>
<evidence type="ECO:0000256" key="3">
    <source>
        <dbReference type="ARBA" id="ARBA00022989"/>
    </source>
</evidence>
<gene>
    <name evidence="7" type="ORF">HMPREF3186_00630</name>
</gene>
<evidence type="ECO:0000256" key="5">
    <source>
        <dbReference type="SAM" id="Phobius"/>
    </source>
</evidence>
<dbReference type="OrthoDB" id="9816361at2"/>
<name>A0A134A0J7_9BACL</name>
<evidence type="ECO:0000256" key="2">
    <source>
        <dbReference type="ARBA" id="ARBA00022692"/>
    </source>
</evidence>
<evidence type="ECO:0000256" key="4">
    <source>
        <dbReference type="ARBA" id="ARBA00023136"/>
    </source>
</evidence>
<comment type="subcellular location">
    <subcellularLocation>
        <location evidence="1">Membrane</location>
        <topology evidence="1">Multi-pass membrane protein</topology>
    </subcellularLocation>
</comment>
<keyword evidence="3 5" id="KW-1133">Transmembrane helix</keyword>
<dbReference type="AlphaFoldDB" id="A0A134A0J7"/>
<dbReference type="EMBL" id="LSDC01000042">
    <property type="protein sequence ID" value="KXB61217.1"/>
    <property type="molecule type" value="Genomic_DNA"/>
</dbReference>
<evidence type="ECO:0000313" key="8">
    <source>
        <dbReference type="Proteomes" id="UP000070355"/>
    </source>
</evidence>
<dbReference type="PATRIC" id="fig|1379.3.peg.614"/>
<proteinExistence type="predicted"/>
<organism evidence="7 8">
    <name type="scientific">Gemella haemolysans</name>
    <dbReference type="NCBI Taxonomy" id="1379"/>
    <lineage>
        <taxon>Bacteria</taxon>
        <taxon>Bacillati</taxon>
        <taxon>Bacillota</taxon>
        <taxon>Bacilli</taxon>
        <taxon>Bacillales</taxon>
        <taxon>Gemellaceae</taxon>
        <taxon>Gemella</taxon>
    </lineage>
</organism>
<feature type="transmembrane region" description="Helical" evidence="5">
    <location>
        <begin position="20"/>
        <end position="42"/>
    </location>
</feature>
<evidence type="ECO:0000256" key="1">
    <source>
        <dbReference type="ARBA" id="ARBA00004141"/>
    </source>
</evidence>
<reference evidence="8" key="1">
    <citation type="submission" date="2016-01" db="EMBL/GenBank/DDBJ databases">
        <authorList>
            <person name="Mitreva M."/>
            <person name="Pepin K.H."/>
            <person name="Mihindukulasuriya K.A."/>
            <person name="Fulton R."/>
            <person name="Fronick C."/>
            <person name="O'Laughlin M."/>
            <person name="Miner T."/>
            <person name="Herter B."/>
            <person name="Rosa B.A."/>
            <person name="Cordes M."/>
            <person name="Tomlinson C."/>
            <person name="Wollam A."/>
            <person name="Palsikar V.B."/>
            <person name="Mardis E.R."/>
            <person name="Wilson R.K."/>
        </authorList>
    </citation>
    <scope>NUCLEOTIDE SEQUENCE [LARGE SCALE GENOMIC DNA]</scope>
    <source>
        <strain evidence="8">DNF01167</strain>
    </source>
</reference>
<evidence type="ECO:0000313" key="7">
    <source>
        <dbReference type="EMBL" id="KXB61217.1"/>
    </source>
</evidence>
<comment type="caution">
    <text evidence="7">The sequence shown here is derived from an EMBL/GenBank/DDBJ whole genome shotgun (WGS) entry which is preliminary data.</text>
</comment>
<accession>A0A134A0J7</accession>
<dbReference type="InterPro" id="IPR007829">
    <property type="entry name" value="TM2"/>
</dbReference>
<dbReference type="RefSeq" id="WP_060913876.1">
    <property type="nucleotide sequence ID" value="NZ_JAGZGJ010000017.1"/>
</dbReference>
<dbReference type="GO" id="GO:0016020">
    <property type="term" value="C:membrane"/>
    <property type="evidence" value="ECO:0007669"/>
    <property type="project" value="UniProtKB-SubCell"/>
</dbReference>